<evidence type="ECO:0000313" key="2">
    <source>
        <dbReference type="EMBL" id="TQL66225.1"/>
    </source>
</evidence>
<reference evidence="2 3" key="1">
    <citation type="submission" date="2019-06" db="EMBL/GenBank/DDBJ databases">
        <title>Sequencing the genomes of 1000 actinobacteria strains.</title>
        <authorList>
            <person name="Klenk H.-P."/>
        </authorList>
    </citation>
    <scope>NUCLEOTIDE SEQUENCE [LARGE SCALE GENOMIC DNA]</scope>
    <source>
        <strain evidence="2 3">DSM 25218</strain>
    </source>
</reference>
<keyword evidence="1" id="KW-0175">Coiled coil</keyword>
<sequence length="538" mass="58140">MVSIAELLDWKPESLGDLADQLFSSRRNLVRLQDEIDTGKPPVTWQAPATESANKSYGDLKQRLADYAAQVSDLAVSVEETENEVKAAKRQLQDALNQASGEGFTVNHATGEITAPEIKAKEFPDDDAAQTKENARVAKADGEQDRKVRDIKNLIEEALERAEWADVGLAKAMDASADYDTRAKEGSTLADAIVQLPPSLEKLSDKEIAEKLGGEIALETISAYLNAEVELATWEVEGAAKAEYKVMADGTVRMLLHLEAGLGREVSVGGAEADVSGGGTTDLDLAFKSPEEAQKFLDNLDDKAFDLKWYEYGNAPAAVATNVADYIQEQDIRSFKTGIYGKASAEFDAPWARGEAEGRVDGYYDWKNEEFGVKVSTKVEAELGSKDSGYGAGAEFAGEVKVSNKGGEHGNIKEFNMAGKLSGTVANEKLGIDLPATSSGAGVDVELKMDDKNLMWNDMQEAIKSGDMGRATDIAMDHGQVVVRQTTTEQIASEEHNVDIKVAEVEVEAGASAESADNVWVREANGRGFEHYDPTDRP</sequence>
<name>A0A543A0W2_9ACTN</name>
<protein>
    <submittedName>
        <fullName evidence="2">Uncharacterized protein</fullName>
    </submittedName>
</protein>
<dbReference type="OrthoDB" id="3752094at2"/>
<evidence type="ECO:0000256" key="1">
    <source>
        <dbReference type="SAM" id="Coils"/>
    </source>
</evidence>
<dbReference type="AlphaFoldDB" id="A0A543A0W2"/>
<organism evidence="2 3">
    <name type="scientific">Nocardioides albertanoniae</name>
    <dbReference type="NCBI Taxonomy" id="1175486"/>
    <lineage>
        <taxon>Bacteria</taxon>
        <taxon>Bacillati</taxon>
        <taxon>Actinomycetota</taxon>
        <taxon>Actinomycetes</taxon>
        <taxon>Propionibacteriales</taxon>
        <taxon>Nocardioidaceae</taxon>
        <taxon>Nocardioides</taxon>
    </lineage>
</organism>
<proteinExistence type="predicted"/>
<dbReference type="Proteomes" id="UP000320209">
    <property type="component" value="Unassembled WGS sequence"/>
</dbReference>
<gene>
    <name evidence="2" type="ORF">FB381_0074</name>
</gene>
<dbReference type="RefSeq" id="WP_141778450.1">
    <property type="nucleotide sequence ID" value="NZ_VFOV01000001.1"/>
</dbReference>
<comment type="caution">
    <text evidence="2">The sequence shown here is derived from an EMBL/GenBank/DDBJ whole genome shotgun (WGS) entry which is preliminary data.</text>
</comment>
<keyword evidence="3" id="KW-1185">Reference proteome</keyword>
<evidence type="ECO:0000313" key="3">
    <source>
        <dbReference type="Proteomes" id="UP000320209"/>
    </source>
</evidence>
<dbReference type="EMBL" id="VFOV01000001">
    <property type="protein sequence ID" value="TQL66225.1"/>
    <property type="molecule type" value="Genomic_DNA"/>
</dbReference>
<feature type="coiled-coil region" evidence="1">
    <location>
        <begin position="64"/>
        <end position="102"/>
    </location>
</feature>
<accession>A0A543A0W2</accession>